<accession>A0A554WYW8</accession>
<dbReference type="EMBL" id="VJOL01000038">
    <property type="protein sequence ID" value="TSE28758.1"/>
    <property type="molecule type" value="Genomic_DNA"/>
</dbReference>
<sequence length="161" mass="17969">MKTPNPIPYQTKAPAESGTLARRRVLVYVAAPIVTAALGGCAAPGGPVDERDALLTRARAYWAATQANDLVTAWPYEDVSLDPRWTLQAYLKRGGIQYDAVQVKGVRSLEGDAAVVDVEIRFSLPQVRLRNQVALVPDRWRRIDGRWYHVLGRNAIFEDKR</sequence>
<dbReference type="InterPro" id="IPR006311">
    <property type="entry name" value="TAT_signal"/>
</dbReference>
<evidence type="ECO:0000313" key="1">
    <source>
        <dbReference type="EMBL" id="TSE28758.1"/>
    </source>
</evidence>
<dbReference type="AlphaFoldDB" id="A0A554WYW8"/>
<organism evidence="1 2">
    <name type="scientific">Tepidimonas thermarum</name>
    <dbReference type="NCBI Taxonomy" id="335431"/>
    <lineage>
        <taxon>Bacteria</taxon>
        <taxon>Pseudomonadati</taxon>
        <taxon>Pseudomonadota</taxon>
        <taxon>Betaproteobacteria</taxon>
        <taxon>Burkholderiales</taxon>
        <taxon>Tepidimonas</taxon>
    </lineage>
</organism>
<gene>
    <name evidence="1" type="ORF">Tther_01884</name>
</gene>
<dbReference type="OrthoDB" id="8810898at2"/>
<evidence type="ECO:0000313" key="2">
    <source>
        <dbReference type="Proteomes" id="UP000318542"/>
    </source>
</evidence>
<comment type="caution">
    <text evidence="1">The sequence shown here is derived from an EMBL/GenBank/DDBJ whole genome shotgun (WGS) entry which is preliminary data.</text>
</comment>
<proteinExistence type="predicted"/>
<reference evidence="1 2" key="1">
    <citation type="submission" date="2019-07" db="EMBL/GenBank/DDBJ databases">
        <title>Tepidimonas thermarum AA-1 draft genome.</title>
        <authorList>
            <person name="Da Costa M.S."/>
            <person name="Froufe H.J.C."/>
            <person name="Egas C."/>
            <person name="Albuquerque L."/>
        </authorList>
    </citation>
    <scope>NUCLEOTIDE SEQUENCE [LARGE SCALE GENOMIC DNA]</scope>
    <source>
        <strain evidence="1 2">AA-1</strain>
    </source>
</reference>
<name>A0A554WYW8_9BURK</name>
<dbReference type="Proteomes" id="UP000318542">
    <property type="component" value="Unassembled WGS sequence"/>
</dbReference>
<evidence type="ECO:0008006" key="3">
    <source>
        <dbReference type="Google" id="ProtNLM"/>
    </source>
</evidence>
<dbReference type="PROSITE" id="PS51318">
    <property type="entry name" value="TAT"/>
    <property type="match status" value="1"/>
</dbReference>
<dbReference type="RefSeq" id="WP_143903257.1">
    <property type="nucleotide sequence ID" value="NZ_VJOL01000038.1"/>
</dbReference>
<keyword evidence="2" id="KW-1185">Reference proteome</keyword>
<protein>
    <recommendedName>
        <fullName evidence="3">Nuclear transport factor 2 family protein</fullName>
    </recommendedName>
</protein>